<evidence type="ECO:0000313" key="3">
    <source>
        <dbReference type="EMBL" id="OQP59547.1"/>
    </source>
</evidence>
<dbReference type="RefSeq" id="WP_081154651.1">
    <property type="nucleotide sequence ID" value="NZ_LVYD01000077.1"/>
</dbReference>
<dbReference type="InterPro" id="IPR036291">
    <property type="entry name" value="NAD(P)-bd_dom_sf"/>
</dbReference>
<reference evidence="3 4" key="1">
    <citation type="submission" date="2016-03" db="EMBL/GenBank/DDBJ databases">
        <title>Niastella vici sp. nov., isolated from farmland soil.</title>
        <authorList>
            <person name="Chen L."/>
            <person name="Wang D."/>
            <person name="Yang S."/>
            <person name="Wang G."/>
        </authorList>
    </citation>
    <scope>NUCLEOTIDE SEQUENCE [LARGE SCALE GENOMIC DNA]</scope>
    <source>
        <strain evidence="3 4">DJ57</strain>
    </source>
</reference>
<protein>
    <submittedName>
        <fullName evidence="3">NmrA family transcriptional regulator</fullName>
    </submittedName>
</protein>
<dbReference type="AlphaFoldDB" id="A0A1V9FML0"/>
<dbReference type="SUPFAM" id="SSF51735">
    <property type="entry name" value="NAD(P)-binding Rossmann-fold domains"/>
    <property type="match status" value="1"/>
</dbReference>
<comment type="caution">
    <text evidence="3">The sequence shown here is derived from an EMBL/GenBank/DDBJ whole genome shotgun (WGS) entry which is preliminary data.</text>
</comment>
<dbReference type="PANTHER" id="PTHR42748:SF3">
    <property type="entry name" value="BLL4366 PROTEIN"/>
    <property type="match status" value="1"/>
</dbReference>
<proteinExistence type="predicted"/>
<dbReference type="Gene3D" id="3.40.50.720">
    <property type="entry name" value="NAD(P)-binding Rossmann-like Domain"/>
    <property type="match status" value="1"/>
</dbReference>
<evidence type="ECO:0000259" key="2">
    <source>
        <dbReference type="Pfam" id="PF13460"/>
    </source>
</evidence>
<dbReference type="InterPro" id="IPR051164">
    <property type="entry name" value="NmrA-like_oxidored"/>
</dbReference>
<evidence type="ECO:0000256" key="1">
    <source>
        <dbReference type="ARBA" id="ARBA00022857"/>
    </source>
</evidence>
<dbReference type="OrthoDB" id="9771302at2"/>
<evidence type="ECO:0000313" key="4">
    <source>
        <dbReference type="Proteomes" id="UP000192796"/>
    </source>
</evidence>
<accession>A0A1V9FML0</accession>
<feature type="domain" description="NAD(P)-binding" evidence="2">
    <location>
        <begin position="7"/>
        <end position="173"/>
    </location>
</feature>
<dbReference type="PANTHER" id="PTHR42748">
    <property type="entry name" value="NITROGEN METABOLITE REPRESSION PROTEIN NMRA FAMILY MEMBER"/>
    <property type="match status" value="1"/>
</dbReference>
<keyword evidence="1" id="KW-0521">NADP</keyword>
<dbReference type="EMBL" id="LVYD01000077">
    <property type="protein sequence ID" value="OQP59547.1"/>
    <property type="molecule type" value="Genomic_DNA"/>
</dbReference>
<organism evidence="3 4">
    <name type="scientific">Niastella vici</name>
    <dbReference type="NCBI Taxonomy" id="1703345"/>
    <lineage>
        <taxon>Bacteria</taxon>
        <taxon>Pseudomonadati</taxon>
        <taxon>Bacteroidota</taxon>
        <taxon>Chitinophagia</taxon>
        <taxon>Chitinophagales</taxon>
        <taxon>Chitinophagaceae</taxon>
        <taxon>Niastella</taxon>
    </lineage>
</organism>
<sequence length="251" mass="26615">MKIVVIGGTGLIGTKVVAHLRQQGHQVIAASPNTGINTITGEGLAEAMNETAVVVDLANSPSWEDQAVLNFFETSGRNILAAEINAGVKHHVALSIVGVDQMQNVGYMRAKKAQEDLIKKSGVPYTIVHSTQFLEFLGGLASQAADGNTVHISALQFQPIASDDVAAFVAEAALAAPINGIMEIAGPERSTLSNFLSRYLRDTKDPRQVEPNDNNQYYGGTIPNAALVPAGKAKLGAINYEKWLAGQLKKA</sequence>
<dbReference type="STRING" id="1703345.A3860_37170"/>
<name>A0A1V9FML0_9BACT</name>
<dbReference type="InterPro" id="IPR016040">
    <property type="entry name" value="NAD(P)-bd_dom"/>
</dbReference>
<dbReference type="Pfam" id="PF13460">
    <property type="entry name" value="NAD_binding_10"/>
    <property type="match status" value="1"/>
</dbReference>
<gene>
    <name evidence="3" type="ORF">A3860_37170</name>
</gene>
<keyword evidence="4" id="KW-1185">Reference proteome</keyword>
<dbReference type="Proteomes" id="UP000192796">
    <property type="component" value="Unassembled WGS sequence"/>
</dbReference>